<dbReference type="SUPFAM" id="SSF55961">
    <property type="entry name" value="Bet v1-like"/>
    <property type="match status" value="1"/>
</dbReference>
<name>A0A934I5Q3_9MICO</name>
<evidence type="ECO:0000313" key="2">
    <source>
        <dbReference type="Proteomes" id="UP000602087"/>
    </source>
</evidence>
<dbReference type="InterPro" id="IPR023393">
    <property type="entry name" value="START-like_dom_sf"/>
</dbReference>
<dbReference type="AlphaFoldDB" id="A0A934I5Q3"/>
<dbReference type="Gene3D" id="3.30.530.20">
    <property type="match status" value="1"/>
</dbReference>
<evidence type="ECO:0000313" key="1">
    <source>
        <dbReference type="EMBL" id="MBI9114736.1"/>
    </source>
</evidence>
<dbReference type="RefSeq" id="WP_198733283.1">
    <property type="nucleotide sequence ID" value="NZ_JAEINH010000004.1"/>
</dbReference>
<protein>
    <submittedName>
        <fullName evidence="1">DUF2505 domain-containing protein</fullName>
    </submittedName>
</protein>
<dbReference type="Pfam" id="PF10698">
    <property type="entry name" value="DUF2505"/>
    <property type="match status" value="1"/>
</dbReference>
<reference evidence="1" key="1">
    <citation type="submission" date="2020-12" db="EMBL/GenBank/DDBJ databases">
        <title>Sanguibacter suaedae sp. nov., isolated from Suaeda aralocaspica.</title>
        <authorList>
            <person name="Ma Q."/>
        </authorList>
    </citation>
    <scope>NUCLEOTIDE SEQUENCE</scope>
    <source>
        <strain evidence="1">YZGR15</strain>
    </source>
</reference>
<keyword evidence="2" id="KW-1185">Reference proteome</keyword>
<gene>
    <name evidence="1" type="ORF">JAV76_06890</name>
</gene>
<comment type="caution">
    <text evidence="1">The sequence shown here is derived from an EMBL/GenBank/DDBJ whole genome shotgun (WGS) entry which is preliminary data.</text>
</comment>
<sequence>MDLSIDLHLPATTDAVVAAVTDEDFIRFTAERTGSRLVQVDVTAGADGSATSAVRRTIASDQIPPHVRSFVGTELEIRQAEAWAAAPEAGQGERHATVAVEITGAPVMMTGTVRLTPADDGASVMTYAGEVRSSVPLFGAAVEKAAADAIERALQEQAVHLATWLGRDGAV</sequence>
<dbReference type="Proteomes" id="UP000602087">
    <property type="component" value="Unassembled WGS sequence"/>
</dbReference>
<accession>A0A934I5Q3</accession>
<proteinExistence type="predicted"/>
<dbReference type="EMBL" id="JAEINH010000004">
    <property type="protein sequence ID" value="MBI9114736.1"/>
    <property type="molecule type" value="Genomic_DNA"/>
</dbReference>
<organism evidence="1 2">
    <name type="scientific">Sanguibacter suaedae</name>
    <dbReference type="NCBI Taxonomy" id="2795737"/>
    <lineage>
        <taxon>Bacteria</taxon>
        <taxon>Bacillati</taxon>
        <taxon>Actinomycetota</taxon>
        <taxon>Actinomycetes</taxon>
        <taxon>Micrococcales</taxon>
        <taxon>Sanguibacteraceae</taxon>
        <taxon>Sanguibacter</taxon>
    </lineage>
</organism>
<dbReference type="InterPro" id="IPR019639">
    <property type="entry name" value="DUF2505"/>
</dbReference>